<organism evidence="4 5">
    <name type="scientific">Nitzschia inconspicua</name>
    <dbReference type="NCBI Taxonomy" id="303405"/>
    <lineage>
        <taxon>Eukaryota</taxon>
        <taxon>Sar</taxon>
        <taxon>Stramenopiles</taxon>
        <taxon>Ochrophyta</taxon>
        <taxon>Bacillariophyta</taxon>
        <taxon>Bacillariophyceae</taxon>
        <taxon>Bacillariophycidae</taxon>
        <taxon>Bacillariales</taxon>
        <taxon>Bacillariaceae</taxon>
        <taxon>Nitzschia</taxon>
    </lineage>
</organism>
<dbReference type="EMBL" id="JAGRRH010000020">
    <property type="protein sequence ID" value="KAG7348623.1"/>
    <property type="molecule type" value="Genomic_DNA"/>
</dbReference>
<dbReference type="GO" id="GO:0016491">
    <property type="term" value="F:oxidoreductase activity"/>
    <property type="evidence" value="ECO:0007669"/>
    <property type="project" value="InterPro"/>
</dbReference>
<dbReference type="Proteomes" id="UP000693970">
    <property type="component" value="Unassembled WGS sequence"/>
</dbReference>
<evidence type="ECO:0000256" key="1">
    <source>
        <dbReference type="SAM" id="MobiDB-lite"/>
    </source>
</evidence>
<feature type="region of interest" description="Disordered" evidence="1">
    <location>
        <begin position="1"/>
        <end position="33"/>
    </location>
</feature>
<keyword evidence="2" id="KW-0472">Membrane</keyword>
<feature type="transmembrane region" description="Helical" evidence="2">
    <location>
        <begin position="41"/>
        <end position="64"/>
    </location>
</feature>
<gene>
    <name evidence="4" type="ORF">IV203_017328</name>
</gene>
<feature type="domain" description="Amine oxidase" evidence="3">
    <location>
        <begin position="137"/>
        <end position="211"/>
    </location>
</feature>
<keyword evidence="2" id="KW-1133">Transmembrane helix</keyword>
<evidence type="ECO:0000313" key="4">
    <source>
        <dbReference type="EMBL" id="KAG7348623.1"/>
    </source>
</evidence>
<keyword evidence="5" id="KW-1185">Reference proteome</keyword>
<dbReference type="PANTHER" id="PTHR10742">
    <property type="entry name" value="FLAVIN MONOAMINE OXIDASE"/>
    <property type="match status" value="1"/>
</dbReference>
<sequence length="510" mass="57191">MMVWNRGQSSREEEHTLPTLQADVHQEKSSNDQKKSKKRTILLLSLNRNVITLICLAFALIGAIQNIGFGMSVRLQSFLADFSSEGNGLNKNDGFWSASSSAAPSSSQSSPYAKSTAGCGPEEIVKKRIVIVGGGAAGLTAAKRLQNAPLDSSFCLTTEVTVLEATDRFGGRVGKDDNFTVYPLDLGASWVYDKQRLSIIAQEEKMEKTLEKNLVAPFELDDYEAYRVKPDGTLKKTNIGSDKNVLWSNYTWYDFFEQKVASSLHKNQIAYDCPVDKIEYGEERGDLAVFCGNRVFVADHVIVTASLAILKDDVINFRPPLPPTILEGRNPMWRGFKIFFEFSERFYENEFVYALDDGELDWWDYSLVHTGSEGPNILAGYYMGEAHDKFEGMTEEQVVKEVLKDLDVIYGKQVATNTYVRHKLVYWKDFPFIRGTYSSDHPPSDRVGPQVVQDGRLLIAGEAFPVPPRHNGWVDGAAMSGLHAAEIILNKIDSSTNWFTIPQRIWAEKD</sequence>
<reference evidence="4" key="2">
    <citation type="submission" date="2021-04" db="EMBL/GenBank/DDBJ databases">
        <authorList>
            <person name="Podell S."/>
        </authorList>
    </citation>
    <scope>NUCLEOTIDE SEQUENCE</scope>
    <source>
        <strain evidence="4">Hildebrandi</strain>
    </source>
</reference>
<evidence type="ECO:0000256" key="2">
    <source>
        <dbReference type="SAM" id="Phobius"/>
    </source>
</evidence>
<dbReference type="Pfam" id="PF01593">
    <property type="entry name" value="Amino_oxidase"/>
    <property type="match status" value="2"/>
</dbReference>
<dbReference type="InterPro" id="IPR050281">
    <property type="entry name" value="Flavin_monoamine_oxidase"/>
</dbReference>
<evidence type="ECO:0000259" key="3">
    <source>
        <dbReference type="Pfam" id="PF01593"/>
    </source>
</evidence>
<proteinExistence type="predicted"/>
<feature type="compositionally biased region" description="Basic and acidic residues" evidence="1">
    <location>
        <begin position="24"/>
        <end position="33"/>
    </location>
</feature>
<reference evidence="4" key="1">
    <citation type="journal article" date="2021" name="Sci. Rep.">
        <title>Diploid genomic architecture of Nitzschia inconspicua, an elite biomass production diatom.</title>
        <authorList>
            <person name="Oliver A."/>
            <person name="Podell S."/>
            <person name="Pinowska A."/>
            <person name="Traller J.C."/>
            <person name="Smith S.R."/>
            <person name="McClure R."/>
            <person name="Beliaev A."/>
            <person name="Bohutskyi P."/>
            <person name="Hill E.A."/>
            <person name="Rabines A."/>
            <person name="Zheng H."/>
            <person name="Allen L.Z."/>
            <person name="Kuo A."/>
            <person name="Grigoriev I.V."/>
            <person name="Allen A.E."/>
            <person name="Hazlebeck D."/>
            <person name="Allen E.E."/>
        </authorList>
    </citation>
    <scope>NUCLEOTIDE SEQUENCE</scope>
    <source>
        <strain evidence="4">Hildebrandi</strain>
    </source>
</reference>
<dbReference type="PANTHER" id="PTHR10742:SF410">
    <property type="entry name" value="LYSINE-SPECIFIC HISTONE DEMETHYLASE 2"/>
    <property type="match status" value="1"/>
</dbReference>
<dbReference type="InterPro" id="IPR002937">
    <property type="entry name" value="Amino_oxidase"/>
</dbReference>
<evidence type="ECO:0000313" key="5">
    <source>
        <dbReference type="Proteomes" id="UP000693970"/>
    </source>
</evidence>
<name>A0A9K3KRP4_9STRA</name>
<dbReference type="AlphaFoldDB" id="A0A9K3KRP4"/>
<accession>A0A9K3KRP4</accession>
<feature type="domain" description="Amine oxidase" evidence="3">
    <location>
        <begin position="258"/>
        <end position="489"/>
    </location>
</feature>
<keyword evidence="2" id="KW-0812">Transmembrane</keyword>
<comment type="caution">
    <text evidence="4">The sequence shown here is derived from an EMBL/GenBank/DDBJ whole genome shotgun (WGS) entry which is preliminary data.</text>
</comment>
<protein>
    <submittedName>
        <fullName evidence="4">Monoamine oxidase</fullName>
    </submittedName>
</protein>
<dbReference type="OrthoDB" id="47919at2759"/>